<dbReference type="PANTHER" id="PTHR14359">
    <property type="entry name" value="HOMO-OLIGOMERIC FLAVIN CONTAINING CYS DECARBOXYLASE FAMILY"/>
    <property type="match status" value="1"/>
</dbReference>
<dbReference type="AlphaFoldDB" id="A0A4Q0U753"/>
<feature type="binding site" evidence="1">
    <location>
        <position position="295"/>
    </location>
    <ligand>
        <name>CTP</name>
        <dbReference type="ChEBI" id="CHEBI:37563"/>
    </ligand>
</feature>
<comment type="cofactor">
    <cofactor evidence="1">
        <name>Mg(2+)</name>
        <dbReference type="ChEBI" id="CHEBI:18420"/>
    </cofactor>
</comment>
<comment type="similarity">
    <text evidence="1 2">In the N-terminal section; belongs to the HFCD (homo-oligomeric flavin containing Cys decarboxylase) superfamily.</text>
</comment>
<dbReference type="Proteomes" id="UP000711407">
    <property type="component" value="Unassembled WGS sequence"/>
</dbReference>
<feature type="domain" description="DNA/pantothenate metabolism flavoprotein C-terminal" evidence="4">
    <location>
        <begin position="201"/>
        <end position="413"/>
    </location>
</feature>
<proteinExistence type="inferred from homology"/>
<dbReference type="EC" id="6.3.2.5" evidence="1"/>
<comment type="catalytic activity">
    <reaction evidence="1 2">
        <text>N-[(R)-4-phosphopantothenoyl]-L-cysteine + H(+) = (R)-4'-phosphopantetheine + CO2</text>
        <dbReference type="Rhea" id="RHEA:16793"/>
        <dbReference type="ChEBI" id="CHEBI:15378"/>
        <dbReference type="ChEBI" id="CHEBI:16526"/>
        <dbReference type="ChEBI" id="CHEBI:59458"/>
        <dbReference type="ChEBI" id="CHEBI:61723"/>
        <dbReference type="EC" id="4.1.1.36"/>
    </reaction>
</comment>
<keyword evidence="1 2" id="KW-0436">Ligase</keyword>
<comment type="caution">
    <text evidence="5">The sequence shown here is derived from an EMBL/GenBank/DDBJ whole genome shotgun (WGS) entry which is preliminary data.</text>
</comment>
<dbReference type="Pfam" id="PF04127">
    <property type="entry name" value="DFP"/>
    <property type="match status" value="1"/>
</dbReference>
<keyword evidence="1" id="KW-0511">Multifunctional enzyme</keyword>
<evidence type="ECO:0000259" key="3">
    <source>
        <dbReference type="Pfam" id="PF02441"/>
    </source>
</evidence>
<dbReference type="GO" id="GO:0015941">
    <property type="term" value="P:pantothenate catabolic process"/>
    <property type="evidence" value="ECO:0007669"/>
    <property type="project" value="InterPro"/>
</dbReference>
<sequence length="421" mass="44888">MPTGNTADAPLHGKHIILGICGGIAAYKSASLVRLLVKQGAEVQVIMTPAGREFITPVTLSTLSGKPVITEFFTANTGEWHSHVDLGLWADAMVIAPATASTIGKMANGIADNMLVTTYLSAKAPVFVAPAMDLDMMAHPSTTRNIAMLRSYGNHIIEPAEGELASHLIGKGRMEEPENIVAYLSDFFSGRKEGLSAESSLKGKRVLVTAGPTYEKIDPVRFIGNYSSGRMGYAIAREAAHRGAEVILVSGPVSLSIDIPSVDVVRVESAREMLAACEGVFDDCDIAVMCAAVADYAPANYVDHKIKRETDDMPSIALVKNPDIAATLGMRKRGDQILVGFALETDNADVNGAGKLRRKNLDMIVVNSLQDAGAGFRTETNKVTIMAADGRKESYPLKSKDEVAADILDAISAYAVRSHNV</sequence>
<evidence type="ECO:0000313" key="5">
    <source>
        <dbReference type="EMBL" id="HJE39981.1"/>
    </source>
</evidence>
<dbReference type="PANTHER" id="PTHR14359:SF6">
    <property type="entry name" value="PHOSPHOPANTOTHENOYLCYSTEINE DECARBOXYLASE"/>
    <property type="match status" value="1"/>
</dbReference>
<comment type="function">
    <text evidence="1">Catalyzes two sequential steps in the biosynthesis of coenzyme A. In the first step cysteine is conjugated to 4'-phosphopantothenate to form 4-phosphopantothenoylcysteine. In the second step the latter compound is decarboxylated to form 4'-phosphopantotheine.</text>
</comment>
<dbReference type="InterPro" id="IPR036551">
    <property type="entry name" value="Flavin_trans-like"/>
</dbReference>
<dbReference type="EC" id="4.1.1.36" evidence="1"/>
<dbReference type="Gene3D" id="3.40.50.10300">
    <property type="entry name" value="CoaB-like"/>
    <property type="match status" value="1"/>
</dbReference>
<dbReference type="SUPFAM" id="SSF52507">
    <property type="entry name" value="Homo-oligomeric flavin-containing Cys decarboxylases, HFCD"/>
    <property type="match status" value="1"/>
</dbReference>
<comment type="cofactor">
    <cofactor evidence="1">
        <name>FMN</name>
        <dbReference type="ChEBI" id="CHEBI:58210"/>
    </cofactor>
    <text evidence="1">Binds 1 FMN per subunit.</text>
</comment>
<comment type="catalytic activity">
    <reaction evidence="1 2">
        <text>(R)-4'-phosphopantothenate + L-cysteine + CTP = N-[(R)-4-phosphopantothenoyl]-L-cysteine + CMP + diphosphate + H(+)</text>
        <dbReference type="Rhea" id="RHEA:19397"/>
        <dbReference type="ChEBI" id="CHEBI:10986"/>
        <dbReference type="ChEBI" id="CHEBI:15378"/>
        <dbReference type="ChEBI" id="CHEBI:33019"/>
        <dbReference type="ChEBI" id="CHEBI:35235"/>
        <dbReference type="ChEBI" id="CHEBI:37563"/>
        <dbReference type="ChEBI" id="CHEBI:59458"/>
        <dbReference type="ChEBI" id="CHEBI:60377"/>
        <dbReference type="EC" id="6.3.2.5"/>
    </reaction>
</comment>
<feature type="binding site" evidence="1">
    <location>
        <position position="305"/>
    </location>
    <ligand>
        <name>CTP</name>
        <dbReference type="ChEBI" id="CHEBI:37563"/>
    </ligand>
</feature>
<evidence type="ECO:0000256" key="1">
    <source>
        <dbReference type="HAMAP-Rule" id="MF_02225"/>
    </source>
</evidence>
<dbReference type="GO" id="GO:0046872">
    <property type="term" value="F:metal ion binding"/>
    <property type="evidence" value="ECO:0007669"/>
    <property type="project" value="UniProtKB-KW"/>
</dbReference>
<dbReference type="NCBIfam" id="TIGR00521">
    <property type="entry name" value="coaBC_dfp"/>
    <property type="match status" value="1"/>
</dbReference>
<feature type="binding site" evidence="1">
    <location>
        <position position="355"/>
    </location>
    <ligand>
        <name>CTP</name>
        <dbReference type="ChEBI" id="CHEBI:37563"/>
    </ligand>
</feature>
<reference evidence="5" key="2">
    <citation type="submission" date="2021-09" db="EMBL/GenBank/DDBJ databases">
        <authorList>
            <person name="Gilroy R."/>
        </authorList>
    </citation>
    <scope>NUCLEOTIDE SEQUENCE</scope>
    <source>
        <strain evidence="5">4100</strain>
    </source>
</reference>
<comment type="pathway">
    <text evidence="1 2">Cofactor biosynthesis; coenzyme A biosynthesis; CoA from (R)-pantothenate: step 2/5.</text>
</comment>
<feature type="domain" description="Flavoprotein" evidence="3">
    <location>
        <begin position="14"/>
        <end position="186"/>
    </location>
</feature>
<dbReference type="InterPro" id="IPR035929">
    <property type="entry name" value="CoaB-like_sf"/>
</dbReference>
<dbReference type="InterPro" id="IPR007085">
    <property type="entry name" value="DNA/pantothenate-metab_flavo_C"/>
</dbReference>
<evidence type="ECO:0000256" key="2">
    <source>
        <dbReference type="RuleBase" id="RU364078"/>
    </source>
</evidence>
<dbReference type="SUPFAM" id="SSF102645">
    <property type="entry name" value="CoaB-like"/>
    <property type="match status" value="1"/>
</dbReference>
<dbReference type="Gene3D" id="3.40.50.1950">
    <property type="entry name" value="Flavin prenyltransferase-like"/>
    <property type="match status" value="1"/>
</dbReference>
<feature type="binding site" evidence="1">
    <location>
        <position position="341"/>
    </location>
    <ligand>
        <name>CTP</name>
        <dbReference type="ChEBI" id="CHEBI:37563"/>
    </ligand>
</feature>
<dbReference type="InterPro" id="IPR003382">
    <property type="entry name" value="Flavoprotein"/>
</dbReference>
<comment type="similarity">
    <text evidence="1 2">In the C-terminal section; belongs to the PPC synthetase family.</text>
</comment>
<dbReference type="GO" id="GO:0004632">
    <property type="term" value="F:phosphopantothenate--cysteine ligase activity"/>
    <property type="evidence" value="ECO:0007669"/>
    <property type="project" value="UniProtKB-UniRule"/>
</dbReference>
<dbReference type="Pfam" id="PF02441">
    <property type="entry name" value="Flavoprotein"/>
    <property type="match status" value="1"/>
</dbReference>
<organism evidence="5 6">
    <name type="scientific">Candidatus Amulumruptor caecigallinarius</name>
    <dbReference type="NCBI Taxonomy" id="2109911"/>
    <lineage>
        <taxon>Bacteria</taxon>
        <taxon>Pseudomonadati</taxon>
        <taxon>Bacteroidota</taxon>
        <taxon>Bacteroidia</taxon>
        <taxon>Bacteroidales</taxon>
        <taxon>Muribaculaceae</taxon>
        <taxon>Candidatus Amulumruptor</taxon>
    </lineage>
</organism>
<feature type="binding site" evidence="1">
    <location>
        <position position="359"/>
    </location>
    <ligand>
        <name>CTP</name>
        <dbReference type="ChEBI" id="CHEBI:37563"/>
    </ligand>
</feature>
<evidence type="ECO:0000313" key="6">
    <source>
        <dbReference type="Proteomes" id="UP000711407"/>
    </source>
</evidence>
<keyword evidence="1 2" id="KW-0456">Lyase</keyword>
<dbReference type="GO" id="GO:0015937">
    <property type="term" value="P:coenzyme A biosynthetic process"/>
    <property type="evidence" value="ECO:0007669"/>
    <property type="project" value="UniProtKB-UniRule"/>
</dbReference>
<dbReference type="EMBL" id="DYXT01000049">
    <property type="protein sequence ID" value="HJE39981.1"/>
    <property type="molecule type" value="Genomic_DNA"/>
</dbReference>
<keyword evidence="1 2" id="KW-0288">FMN</keyword>
<keyword evidence="1" id="KW-0479">Metal-binding</keyword>
<keyword evidence="1 2" id="KW-0210">Decarboxylase</keyword>
<evidence type="ECO:0000259" key="4">
    <source>
        <dbReference type="Pfam" id="PF04127"/>
    </source>
</evidence>
<feature type="region of interest" description="Phosphopantothenate--cysteine ligase" evidence="1">
    <location>
        <begin position="206"/>
        <end position="421"/>
    </location>
</feature>
<keyword evidence="1 2" id="KW-0285">Flavoprotein</keyword>
<keyword evidence="1" id="KW-0460">Magnesium</keyword>
<accession>A0A4Q0U753</accession>
<dbReference type="HAMAP" id="MF_02225">
    <property type="entry name" value="CoaBC"/>
    <property type="match status" value="1"/>
</dbReference>
<comment type="function">
    <text evidence="2">Catalyzes two steps in the biosynthesis of coenzyme A. In the first step cysteine is conjugated to 4'-phosphopantothenate to form 4-phosphopantothenoylcysteine, in the latter compound is decarboxylated to form 4'-phosphopantotheine.</text>
</comment>
<dbReference type="InterPro" id="IPR005252">
    <property type="entry name" value="CoaBC"/>
</dbReference>
<dbReference type="GO" id="GO:0004633">
    <property type="term" value="F:phosphopantothenoylcysteine decarboxylase activity"/>
    <property type="evidence" value="ECO:0007669"/>
    <property type="project" value="UniProtKB-UniRule"/>
</dbReference>
<name>A0A4Q0U753_9BACT</name>
<gene>
    <name evidence="1 5" type="primary">coaBC</name>
    <name evidence="5" type="ORF">K8V47_09530</name>
</gene>
<dbReference type="GO" id="GO:0010181">
    <property type="term" value="F:FMN binding"/>
    <property type="evidence" value="ECO:0007669"/>
    <property type="project" value="UniProtKB-UniRule"/>
</dbReference>
<reference evidence="5" key="1">
    <citation type="journal article" date="2021" name="PeerJ">
        <title>Extensive microbial diversity within the chicken gut microbiome revealed by metagenomics and culture.</title>
        <authorList>
            <person name="Gilroy R."/>
            <person name="Ravi A."/>
            <person name="Getino M."/>
            <person name="Pursley I."/>
            <person name="Horton D.L."/>
            <person name="Alikhan N.F."/>
            <person name="Baker D."/>
            <person name="Gharbi K."/>
            <person name="Hall N."/>
            <person name="Watson M."/>
            <person name="Adriaenssens E.M."/>
            <person name="Foster-Nyarko E."/>
            <person name="Jarju S."/>
            <person name="Secka A."/>
            <person name="Antonio M."/>
            <person name="Oren A."/>
            <person name="Chaudhuri R.R."/>
            <person name="La Ragione R."/>
            <person name="Hildebrand F."/>
            <person name="Pallen M.J."/>
        </authorList>
    </citation>
    <scope>NUCLEOTIDE SEQUENCE</scope>
    <source>
        <strain evidence="5">4100</strain>
    </source>
</reference>
<comment type="caution">
    <text evidence="1">Lacks conserved residue(s) required for the propagation of feature annotation.</text>
</comment>
<protein>
    <recommendedName>
        <fullName evidence="1">Coenzyme A biosynthesis bifunctional protein CoaBC</fullName>
    </recommendedName>
    <alternativeName>
        <fullName evidence="1">DNA/pantothenate metabolism flavoprotein</fullName>
    </alternativeName>
    <alternativeName>
        <fullName evidence="1">Phosphopantothenoylcysteine synthetase/decarboxylase</fullName>
        <shortName evidence="1">PPCS-PPCDC</shortName>
    </alternativeName>
    <domain>
        <recommendedName>
            <fullName evidence="1">Phosphopantothenoylcysteine decarboxylase</fullName>
            <shortName evidence="1">PPC decarboxylase</shortName>
            <shortName evidence="1">PPC-DC</shortName>
            <ecNumber evidence="1">4.1.1.36</ecNumber>
        </recommendedName>
        <alternativeName>
            <fullName evidence="1">CoaC</fullName>
        </alternativeName>
    </domain>
    <domain>
        <recommendedName>
            <fullName evidence="1">Phosphopantothenate--cysteine ligase</fullName>
            <ecNumber evidence="1">6.3.2.5</ecNumber>
        </recommendedName>
        <alternativeName>
            <fullName evidence="1">CoaB</fullName>
        </alternativeName>
        <alternativeName>
            <fullName evidence="1">Phosphopantothenoylcysteine synthetase</fullName>
            <shortName evidence="1">PPC synthetase</shortName>
            <shortName evidence="1">PPC-S</shortName>
        </alternativeName>
    </domain>
</protein>
<dbReference type="GO" id="GO:0071513">
    <property type="term" value="C:phosphopantothenoylcysteine decarboxylase complex"/>
    <property type="evidence" value="ECO:0007669"/>
    <property type="project" value="TreeGrafter"/>
</dbReference>
<comment type="pathway">
    <text evidence="1 2">Cofactor biosynthesis; coenzyme A biosynthesis; CoA from (R)-pantothenate: step 3/5.</text>
</comment>
<feature type="region of interest" description="Phosphopantothenoylcysteine decarboxylase" evidence="1">
    <location>
        <begin position="1"/>
        <end position="205"/>
    </location>
</feature>